<dbReference type="InterPro" id="IPR001763">
    <property type="entry name" value="Rhodanese-like_dom"/>
</dbReference>
<accession>A0A4S1XCM5</accession>
<reference evidence="2 3" key="1">
    <citation type="submission" date="2019-04" db="EMBL/GenBank/DDBJ databases">
        <title>Sphingomonas psychrotolerans sp. nov., isolated from soil in the Tianshan Mountains, Xinjiang, China.</title>
        <authorList>
            <person name="Luo Y."/>
            <person name="Sheng H."/>
        </authorList>
    </citation>
    <scope>NUCLEOTIDE SEQUENCE [LARGE SCALE GENOMIC DNA]</scope>
    <source>
        <strain evidence="2 3">ZFGT-11</strain>
    </source>
</reference>
<dbReference type="Pfam" id="PF09828">
    <property type="entry name" value="ChrB_C"/>
    <property type="match status" value="1"/>
</dbReference>
<evidence type="ECO:0000313" key="2">
    <source>
        <dbReference type="EMBL" id="TGX52656.1"/>
    </source>
</evidence>
<feature type="domain" description="Rhodanese" evidence="1">
    <location>
        <begin position="36"/>
        <end position="102"/>
    </location>
</feature>
<keyword evidence="2" id="KW-0808">Transferase</keyword>
<protein>
    <submittedName>
        <fullName evidence="2">Sulfurtransferase</fullName>
    </submittedName>
</protein>
<dbReference type="Gene3D" id="3.40.250.10">
    <property type="entry name" value="Rhodanese-like domain"/>
    <property type="match status" value="1"/>
</dbReference>
<dbReference type="OrthoDB" id="9784302at2"/>
<dbReference type="GO" id="GO:0016740">
    <property type="term" value="F:transferase activity"/>
    <property type="evidence" value="ECO:0007669"/>
    <property type="project" value="UniProtKB-KW"/>
</dbReference>
<dbReference type="RefSeq" id="WP_135964366.1">
    <property type="nucleotide sequence ID" value="NZ_SRXT01000005.1"/>
</dbReference>
<evidence type="ECO:0000259" key="1">
    <source>
        <dbReference type="PROSITE" id="PS50206"/>
    </source>
</evidence>
<evidence type="ECO:0000313" key="3">
    <source>
        <dbReference type="Proteomes" id="UP000306147"/>
    </source>
</evidence>
<dbReference type="InterPro" id="IPR036873">
    <property type="entry name" value="Rhodanese-like_dom_sf"/>
</dbReference>
<dbReference type="SUPFAM" id="SSF52821">
    <property type="entry name" value="Rhodanese/Cell cycle control phosphatase"/>
    <property type="match status" value="1"/>
</dbReference>
<name>A0A4S1XCM5_9SPHN</name>
<dbReference type="AlphaFoldDB" id="A0A4S1XCM5"/>
<dbReference type="Proteomes" id="UP000306147">
    <property type="component" value="Unassembled WGS sequence"/>
</dbReference>
<organism evidence="2 3">
    <name type="scientific">Sphingomonas gei</name>
    <dbReference type="NCBI Taxonomy" id="1395960"/>
    <lineage>
        <taxon>Bacteria</taxon>
        <taxon>Pseudomonadati</taxon>
        <taxon>Pseudomonadota</taxon>
        <taxon>Alphaproteobacteria</taxon>
        <taxon>Sphingomonadales</taxon>
        <taxon>Sphingomonadaceae</taxon>
        <taxon>Sphingomonas</taxon>
    </lineage>
</organism>
<dbReference type="InterPro" id="IPR018634">
    <property type="entry name" value="ChrB_C"/>
</dbReference>
<comment type="caution">
    <text evidence="2">The sequence shown here is derived from an EMBL/GenBank/DDBJ whole genome shotgun (WGS) entry which is preliminary data.</text>
</comment>
<dbReference type="PROSITE" id="PS50206">
    <property type="entry name" value="RHODANESE_3"/>
    <property type="match status" value="1"/>
</dbReference>
<sequence>MPALNAIAAEKLARLIGVPDSPFVIDLRTGEPTKLIPASLRLSADTVEEWATRFAGRTAVIVDEDGTSAHGIAAWLRTEGVEAEALEGGFAAWRAAGLPLLATARLPRRDARGRTLWVTRARPKVDRIACPWLIRRFVDPQARFLFVPAGEVLAVARERGAAPFDVAHEDVFWSHRGDRCTFDVMVDEFGLSAFPALDHLATIVRGADTARPDLVPEAAGLLAISLGLSRLHADDLAQLDAGMLVYDALYRWCRDARGETHDWSAHQPRAPRA</sequence>
<gene>
    <name evidence="2" type="ORF">E5A73_13485</name>
</gene>
<proteinExistence type="predicted"/>
<dbReference type="EMBL" id="SRXT01000005">
    <property type="protein sequence ID" value="TGX52656.1"/>
    <property type="molecule type" value="Genomic_DNA"/>
</dbReference>
<keyword evidence="3" id="KW-1185">Reference proteome</keyword>